<keyword evidence="1" id="KW-0732">Signal</keyword>
<feature type="signal peptide" evidence="1">
    <location>
        <begin position="1"/>
        <end position="35"/>
    </location>
</feature>
<proteinExistence type="predicted"/>
<evidence type="ECO:0000313" key="2">
    <source>
        <dbReference type="EMBL" id="QEI08346.1"/>
    </source>
</evidence>
<gene>
    <name evidence="2" type="ORF">FXN63_22785</name>
</gene>
<dbReference type="PANTHER" id="PTHR34387:SF1">
    <property type="entry name" value="PERIPLASMIC IMMUNOGENIC PROTEIN"/>
    <property type="match status" value="1"/>
</dbReference>
<dbReference type="KEGG" id="pacr:FXN63_22785"/>
<dbReference type="EMBL" id="CP043046">
    <property type="protein sequence ID" value="QEI08346.1"/>
    <property type="molecule type" value="Genomic_DNA"/>
</dbReference>
<dbReference type="RefSeq" id="WP_148817817.1">
    <property type="nucleotide sequence ID" value="NZ_CP043046.1"/>
</dbReference>
<reference evidence="2 3" key="1">
    <citation type="submission" date="2019-08" db="EMBL/GenBank/DDBJ databases">
        <title>Amphibian skin-associated Pigmentiphaga: genome sequence and occurrence across geography and hosts.</title>
        <authorList>
            <person name="Bletz M.C."/>
            <person name="Bunk B."/>
            <person name="Sproeer C."/>
            <person name="Biwer P."/>
            <person name="Reiter S."/>
            <person name="Rabemananjara F.C.E."/>
            <person name="Schulz S."/>
            <person name="Overmann J."/>
            <person name="Vences M."/>
        </authorList>
    </citation>
    <scope>NUCLEOTIDE SEQUENCE [LARGE SCALE GENOMIC DNA]</scope>
    <source>
        <strain evidence="2 3">Mada1488</strain>
    </source>
</reference>
<keyword evidence="3" id="KW-1185">Reference proteome</keyword>
<accession>A0A5C0B382</accession>
<dbReference type="PANTHER" id="PTHR34387">
    <property type="entry name" value="SLR1258 PROTEIN"/>
    <property type="match status" value="1"/>
</dbReference>
<dbReference type="GO" id="GO:0006974">
    <property type="term" value="P:DNA damage response"/>
    <property type="evidence" value="ECO:0007669"/>
    <property type="project" value="TreeGrafter"/>
</dbReference>
<dbReference type="InterPro" id="IPR052022">
    <property type="entry name" value="26kDa_periplasmic_antigen"/>
</dbReference>
<evidence type="ECO:0000313" key="3">
    <source>
        <dbReference type="Proteomes" id="UP000325161"/>
    </source>
</evidence>
<dbReference type="OrthoDB" id="7062395at2"/>
<protein>
    <submittedName>
        <fullName evidence="2">DUF541 domain-containing protein</fullName>
    </submittedName>
</protein>
<dbReference type="Gene3D" id="3.30.110.170">
    <property type="entry name" value="Protein of unknown function (DUF541), domain 1"/>
    <property type="match status" value="1"/>
</dbReference>
<sequence>MSFSFSRSARPAFSSRLSLLGAGVLLAMSAAPVLAQDRPAPPPGRHAEMREPRLPTLTLDAAARSEVAQDTVQVTMAYETEAADAASVSAALNKVLKATLDDARGKAGVTARNGGYQVYPTTDDKGKISAWRGRAEVVLESRDFEATSALTGTLGSRMAVTGISFSLSDQARQAEEAKLLVEAANAFRERAKNAVQAFGFADYTVATLGLSGSGVVSRPQPMMMRAASMSKSSPVEIAGGQAEVTVSVTGTVKLVTK</sequence>
<dbReference type="Gene3D" id="3.30.70.2970">
    <property type="entry name" value="Protein of unknown function (DUF541), domain 2"/>
    <property type="match status" value="1"/>
</dbReference>
<dbReference type="Pfam" id="PF04402">
    <property type="entry name" value="SIMPL"/>
    <property type="match status" value="1"/>
</dbReference>
<dbReference type="Proteomes" id="UP000325161">
    <property type="component" value="Chromosome"/>
</dbReference>
<dbReference type="InterPro" id="IPR007497">
    <property type="entry name" value="SIMPL/DUF541"/>
</dbReference>
<dbReference type="AlphaFoldDB" id="A0A5C0B382"/>
<feature type="chain" id="PRO_5023143866" evidence="1">
    <location>
        <begin position="36"/>
        <end position="257"/>
    </location>
</feature>
<name>A0A5C0B382_9BURK</name>
<organism evidence="2 3">
    <name type="scientific">Pigmentiphaga aceris</name>
    <dbReference type="NCBI Taxonomy" id="1940612"/>
    <lineage>
        <taxon>Bacteria</taxon>
        <taxon>Pseudomonadati</taxon>
        <taxon>Pseudomonadota</taxon>
        <taxon>Betaproteobacteria</taxon>
        <taxon>Burkholderiales</taxon>
        <taxon>Alcaligenaceae</taxon>
        <taxon>Pigmentiphaga</taxon>
    </lineage>
</organism>
<evidence type="ECO:0000256" key="1">
    <source>
        <dbReference type="SAM" id="SignalP"/>
    </source>
</evidence>